<gene>
    <name evidence="2" type="ORF">CIMIT_05680</name>
    <name evidence="3" type="ORF">SAMEA4535761_01202</name>
</gene>
<dbReference type="Proteomes" id="UP000028780">
    <property type="component" value="Chromosome"/>
</dbReference>
<dbReference type="AlphaFoldDB" id="A0A076NMN7"/>
<reference evidence="2 4" key="1">
    <citation type="submission" date="2014-08" db="EMBL/GenBank/DDBJ databases">
        <title>Complete genome sequence of Corynebacterium imitans DSM 44264, isolated from a five-month-old boy with suspected pharyngeal diphtheria.</title>
        <authorList>
            <person name="Mollmann S."/>
            <person name="Albersmeier A."/>
            <person name="Ruckert C."/>
            <person name="Tauch A."/>
        </authorList>
    </citation>
    <scope>NUCLEOTIDE SEQUENCE [LARGE SCALE GENOMIC DNA]</scope>
    <source>
        <strain evidence="2 4">DSM 44264</strain>
    </source>
</reference>
<dbReference type="InterPro" id="IPR057630">
    <property type="entry name" value="Terminase_6"/>
</dbReference>
<feature type="domain" description="Terminase small subunit actinomycetes phage-type" evidence="1">
    <location>
        <begin position="15"/>
        <end position="91"/>
    </location>
</feature>
<evidence type="ECO:0000313" key="4">
    <source>
        <dbReference type="Proteomes" id="UP000028780"/>
    </source>
</evidence>
<accession>A0A076NMN7</accession>
<proteinExistence type="predicted"/>
<evidence type="ECO:0000313" key="5">
    <source>
        <dbReference type="Proteomes" id="UP000215374"/>
    </source>
</evidence>
<protein>
    <recommendedName>
        <fullName evidence="1">Terminase small subunit actinomycetes phage-type domain-containing protein</fullName>
    </recommendedName>
</protein>
<dbReference type="RefSeq" id="WP_038590303.1">
    <property type="nucleotide sequence ID" value="NZ_CP009211.1"/>
</dbReference>
<name>A0A076NMN7_9CORY</name>
<dbReference type="HOGENOM" id="CLU_2368090_0_0_11"/>
<dbReference type="Proteomes" id="UP000215374">
    <property type="component" value="Chromosome 1"/>
</dbReference>
<evidence type="ECO:0000259" key="1">
    <source>
        <dbReference type="Pfam" id="PF23931"/>
    </source>
</evidence>
<dbReference type="KEGG" id="cii:CIMIT_05680"/>
<dbReference type="OrthoDB" id="4773805at2"/>
<sequence length="95" mass="10357">MEFEQDELRSMVESVLEAVESADHLVDSDQASVDLALHLATIIDEARESGDPDAISKTSFGPMPTLNKVLTGLGLNPEGKQKLGLNEDVQEDEEF</sequence>
<evidence type="ECO:0000313" key="3">
    <source>
        <dbReference type="EMBL" id="SNV70645.1"/>
    </source>
</evidence>
<dbReference type="EMBL" id="LT906467">
    <property type="protein sequence ID" value="SNV70645.1"/>
    <property type="molecule type" value="Genomic_DNA"/>
</dbReference>
<dbReference type="EMBL" id="CP009211">
    <property type="protein sequence ID" value="AIJ33456.1"/>
    <property type="molecule type" value="Genomic_DNA"/>
</dbReference>
<evidence type="ECO:0000313" key="2">
    <source>
        <dbReference type="EMBL" id="AIJ33456.1"/>
    </source>
</evidence>
<organism evidence="2 4">
    <name type="scientific">Corynebacterium imitans</name>
    <dbReference type="NCBI Taxonomy" id="156978"/>
    <lineage>
        <taxon>Bacteria</taxon>
        <taxon>Bacillati</taxon>
        <taxon>Actinomycetota</taxon>
        <taxon>Actinomycetes</taxon>
        <taxon>Mycobacteriales</taxon>
        <taxon>Corynebacteriaceae</taxon>
        <taxon>Corynebacterium</taxon>
    </lineage>
</organism>
<dbReference type="Pfam" id="PF23931">
    <property type="entry name" value="Terminase_6"/>
    <property type="match status" value="1"/>
</dbReference>
<keyword evidence="4" id="KW-1185">Reference proteome</keyword>
<reference evidence="3 5" key="2">
    <citation type="submission" date="2017-06" db="EMBL/GenBank/DDBJ databases">
        <authorList>
            <consortium name="Pathogen Informatics"/>
        </authorList>
    </citation>
    <scope>NUCLEOTIDE SEQUENCE [LARGE SCALE GENOMIC DNA]</scope>
    <source>
        <strain evidence="3 5">NCTC13015</strain>
    </source>
</reference>